<reference evidence="1" key="1">
    <citation type="journal article" date="2020" name="mSystems">
        <title>Genome- and Community-Level Interaction Insights into Carbon Utilization and Element Cycling Functions of Hydrothermarchaeota in Hydrothermal Sediment.</title>
        <authorList>
            <person name="Zhou Z."/>
            <person name="Liu Y."/>
            <person name="Xu W."/>
            <person name="Pan J."/>
            <person name="Luo Z.H."/>
            <person name="Li M."/>
        </authorList>
    </citation>
    <scope>NUCLEOTIDE SEQUENCE [LARGE SCALE GENOMIC DNA]</scope>
    <source>
        <strain evidence="1">SpSt-258</strain>
    </source>
</reference>
<name>A0A7V0Z7J0_UNCW3</name>
<comment type="caution">
    <text evidence="1">The sequence shown here is derived from an EMBL/GenBank/DDBJ whole genome shotgun (WGS) entry which is preliminary data.</text>
</comment>
<evidence type="ECO:0008006" key="2">
    <source>
        <dbReference type="Google" id="ProtNLM"/>
    </source>
</evidence>
<dbReference type="InterPro" id="IPR009057">
    <property type="entry name" value="Homeodomain-like_sf"/>
</dbReference>
<protein>
    <recommendedName>
        <fullName evidence="2">Helix-turn-helix domain-containing protein</fullName>
    </recommendedName>
</protein>
<accession>A0A7V0Z7J0</accession>
<dbReference type="AlphaFoldDB" id="A0A7V0Z7J0"/>
<evidence type="ECO:0000313" key="1">
    <source>
        <dbReference type="EMBL" id="HDY60117.1"/>
    </source>
</evidence>
<dbReference type="SUPFAM" id="SSF46689">
    <property type="entry name" value="Homeodomain-like"/>
    <property type="match status" value="1"/>
</dbReference>
<dbReference type="EMBL" id="DSKY01000022">
    <property type="protein sequence ID" value="HDY60117.1"/>
    <property type="molecule type" value="Genomic_DNA"/>
</dbReference>
<sequence>MKNKWMDWMFKKIEEAKKRYHQREKRKVKRELLKKHQANIEKRLSWINYYYKLLDEGNKTAKTAVCNRFDIDYKTFNFWLKRYEENGCSSLSLIDLPKRPKNIKFKVPFWAEVLVVLVRVIRGLGAEALAAEFKHRGIFNISHQGVRNIFVRYGLNHIKRLKKKPIQRYERGKPNELWHIDIKGPFWIKGVGKI</sequence>
<proteinExistence type="predicted"/>
<gene>
    <name evidence="1" type="ORF">ENP86_11330</name>
</gene>
<organism evidence="1">
    <name type="scientific">candidate division WOR-3 bacterium</name>
    <dbReference type="NCBI Taxonomy" id="2052148"/>
    <lineage>
        <taxon>Bacteria</taxon>
        <taxon>Bacteria division WOR-3</taxon>
    </lineage>
</organism>